<accession>A0A0A1TZ33</accession>
<dbReference type="KEGG" id="eiv:EIN_240570"/>
<dbReference type="VEuPathDB" id="AmoebaDB:EIN_240570"/>
<evidence type="ECO:0000313" key="3">
    <source>
        <dbReference type="Proteomes" id="UP000014680"/>
    </source>
</evidence>
<dbReference type="Proteomes" id="UP000014680">
    <property type="component" value="Unassembled WGS sequence"/>
</dbReference>
<dbReference type="GeneID" id="14882779"/>
<reference evidence="2 3" key="1">
    <citation type="submission" date="2012-10" db="EMBL/GenBank/DDBJ databases">
        <authorList>
            <person name="Zafar N."/>
            <person name="Inman J."/>
            <person name="Hall N."/>
            <person name="Lorenzi H."/>
            <person name="Caler E."/>
        </authorList>
    </citation>
    <scope>NUCLEOTIDE SEQUENCE [LARGE SCALE GENOMIC DNA]</scope>
    <source>
        <strain evidence="2 3">IP1</strain>
    </source>
</reference>
<dbReference type="EMBL" id="KB207228">
    <property type="protein sequence ID" value="ELP83800.1"/>
    <property type="molecule type" value="Genomic_DNA"/>
</dbReference>
<protein>
    <recommendedName>
        <fullName evidence="4">C-CAP/cofactor C-like domain-containing protein</fullName>
    </recommendedName>
</protein>
<organism evidence="2 3">
    <name type="scientific">Entamoeba invadens IP1</name>
    <dbReference type="NCBI Taxonomy" id="370355"/>
    <lineage>
        <taxon>Eukaryota</taxon>
        <taxon>Amoebozoa</taxon>
        <taxon>Evosea</taxon>
        <taxon>Archamoebae</taxon>
        <taxon>Mastigamoebida</taxon>
        <taxon>Entamoebidae</taxon>
        <taxon>Entamoeba</taxon>
    </lineage>
</organism>
<evidence type="ECO:0008006" key="4">
    <source>
        <dbReference type="Google" id="ProtNLM"/>
    </source>
</evidence>
<sequence>MIKTKLHKNQEQEDIDDGNDITDNDNDDEEVYSEYEEIGNVVKVPNQNIWYGADSRYPITCPLVLLDNVIPTFNLQSRLVVRLTLFNITKQTICNLFCTRVTIEKCSEITVTLSGVESTCCVNCSALSLVIEDFANTIIFTEVEHSTIESHSNSTMWSMVLNNSSTISIKNTTIENLKATQTNNVTIAHCTLGNIFFNKCSHVSLDNTNKPIKTGKVKTKYFSDVTASHIHAPLNGHFKVLNSQLSQFTNLPTND</sequence>
<keyword evidence="3" id="KW-1185">Reference proteome</keyword>
<feature type="compositionally biased region" description="Acidic residues" evidence="1">
    <location>
        <begin position="12"/>
        <end position="27"/>
    </location>
</feature>
<name>A0A0A1TZ33_ENTIV</name>
<evidence type="ECO:0000256" key="1">
    <source>
        <dbReference type="SAM" id="MobiDB-lite"/>
    </source>
</evidence>
<proteinExistence type="predicted"/>
<dbReference type="AlphaFoldDB" id="A0A0A1TZ33"/>
<evidence type="ECO:0000313" key="2">
    <source>
        <dbReference type="EMBL" id="ELP83800.1"/>
    </source>
</evidence>
<feature type="region of interest" description="Disordered" evidence="1">
    <location>
        <begin position="1"/>
        <end position="27"/>
    </location>
</feature>
<gene>
    <name evidence="2" type="ORF">EIN_240570</name>
</gene>
<dbReference type="RefSeq" id="XP_004183146.1">
    <property type="nucleotide sequence ID" value="XM_004183098.1"/>
</dbReference>